<keyword evidence="1" id="KW-0812">Transmembrane</keyword>
<dbReference type="AGR" id="WB:WBGene00194654"/>
<dbReference type="WormBase" id="M05B5.7">
    <property type="protein sequence ID" value="CE43874"/>
    <property type="gene ID" value="WBGene00194654"/>
</dbReference>
<evidence type="ECO:0000313" key="4">
    <source>
        <dbReference type="WormBase" id="M05B5.7"/>
    </source>
</evidence>
<dbReference type="KEGG" id="cel:CELE_M05B5.7"/>
<keyword evidence="1" id="KW-1133">Transmembrane helix</keyword>
<protein>
    <submittedName>
        <fullName evidence="2">Uncharacterized protein</fullName>
    </submittedName>
</protein>
<dbReference type="SMR" id="C6KRL3"/>
<keyword evidence="1" id="KW-0472">Membrane</keyword>
<dbReference type="Proteomes" id="UP000001940">
    <property type="component" value="Chromosome I"/>
</dbReference>
<dbReference type="InParanoid" id="C6KRL3"/>
<dbReference type="HOGENOM" id="CLU_2591942_0_0_1"/>
<keyword evidence="3" id="KW-1185">Reference proteome</keyword>
<organism evidence="2 3">
    <name type="scientific">Caenorhabditis elegans</name>
    <dbReference type="NCBI Taxonomy" id="6239"/>
    <lineage>
        <taxon>Eukaryota</taxon>
        <taxon>Metazoa</taxon>
        <taxon>Ecdysozoa</taxon>
        <taxon>Nematoda</taxon>
        <taxon>Chromadorea</taxon>
        <taxon>Rhabditida</taxon>
        <taxon>Rhabditina</taxon>
        <taxon>Rhabditomorpha</taxon>
        <taxon>Rhabditoidea</taxon>
        <taxon>Rhabditidae</taxon>
        <taxon>Peloderinae</taxon>
        <taxon>Caenorhabditis</taxon>
    </lineage>
</organism>
<dbReference type="PaxDb" id="6239-M05B5.7"/>
<evidence type="ECO:0000256" key="1">
    <source>
        <dbReference type="SAM" id="Phobius"/>
    </source>
</evidence>
<dbReference type="CTD" id="13180816"/>
<reference evidence="2 3" key="1">
    <citation type="journal article" date="1998" name="Science">
        <title>Genome sequence of the nematode C. elegans: a platform for investigating biology.</title>
        <authorList>
            <consortium name="The C. elegans sequencing consortium"/>
            <person name="Sulson J.E."/>
            <person name="Waterston R."/>
        </authorList>
    </citation>
    <scope>NUCLEOTIDE SEQUENCE [LARGE SCALE GENOMIC DNA]</scope>
    <source>
        <strain evidence="2 3">Bristol N2</strain>
    </source>
</reference>
<proteinExistence type="predicted"/>
<feature type="transmembrane region" description="Helical" evidence="1">
    <location>
        <begin position="12"/>
        <end position="30"/>
    </location>
</feature>
<sequence length="80" mass="9665">MFVDVRSKTLESTFVFLLQSLAFLVFFYFLKTRIKTNKIERHLRLLERKHENEWILLEPAHCLSKIKAMQCLSEESLNEY</sequence>
<dbReference type="AlphaFoldDB" id="C6KRL3"/>
<dbReference type="EMBL" id="BX284601">
    <property type="protein sequence ID" value="CAZ65512.1"/>
    <property type="molecule type" value="Genomic_DNA"/>
</dbReference>
<name>C6KRL3_CAEEL</name>
<accession>C6KRL3</accession>
<evidence type="ECO:0000313" key="2">
    <source>
        <dbReference type="EMBL" id="CAZ65512.1"/>
    </source>
</evidence>
<dbReference type="OrthoDB" id="10375195at2759"/>
<evidence type="ECO:0000313" key="3">
    <source>
        <dbReference type="Proteomes" id="UP000001940"/>
    </source>
</evidence>
<dbReference type="RefSeq" id="NP_001250414.1">
    <property type="nucleotide sequence ID" value="NM_001263485.1"/>
</dbReference>
<dbReference type="GeneID" id="13180816"/>
<dbReference type="Bgee" id="WBGene00194654">
    <property type="expression patterns" value="Expressed in pharyngeal muscle cell (C elegans) and 2 other cell types or tissues"/>
</dbReference>
<gene>
    <name evidence="2" type="ORF">CELE_M05B5.7</name>
    <name evidence="2 4" type="ORF">M05B5.7</name>
</gene>